<dbReference type="OrthoDB" id="1933617at2759"/>
<keyword evidence="2" id="KW-1185">Reference proteome</keyword>
<protein>
    <submittedName>
        <fullName evidence="1">Uncharacterized protein</fullName>
    </submittedName>
</protein>
<name>A0A9J5X4Q7_SOLCO</name>
<reference evidence="1 2" key="1">
    <citation type="submission" date="2020-09" db="EMBL/GenBank/DDBJ databases">
        <title>De no assembly of potato wild relative species, Solanum commersonii.</title>
        <authorList>
            <person name="Cho K."/>
        </authorList>
    </citation>
    <scope>NUCLEOTIDE SEQUENCE [LARGE SCALE GENOMIC DNA]</scope>
    <source>
        <strain evidence="1">LZ3.2</strain>
        <tissue evidence="1">Leaf</tissue>
    </source>
</reference>
<gene>
    <name evidence="1" type="ORF">H5410_053525</name>
</gene>
<organism evidence="1 2">
    <name type="scientific">Solanum commersonii</name>
    <name type="common">Commerson's wild potato</name>
    <name type="synonym">Commerson's nightshade</name>
    <dbReference type="NCBI Taxonomy" id="4109"/>
    <lineage>
        <taxon>Eukaryota</taxon>
        <taxon>Viridiplantae</taxon>
        <taxon>Streptophyta</taxon>
        <taxon>Embryophyta</taxon>
        <taxon>Tracheophyta</taxon>
        <taxon>Spermatophyta</taxon>
        <taxon>Magnoliopsida</taxon>
        <taxon>eudicotyledons</taxon>
        <taxon>Gunneridae</taxon>
        <taxon>Pentapetalae</taxon>
        <taxon>asterids</taxon>
        <taxon>lamiids</taxon>
        <taxon>Solanales</taxon>
        <taxon>Solanaceae</taxon>
        <taxon>Solanoideae</taxon>
        <taxon>Solaneae</taxon>
        <taxon>Solanum</taxon>
    </lineage>
</organism>
<evidence type="ECO:0000313" key="2">
    <source>
        <dbReference type="Proteomes" id="UP000824120"/>
    </source>
</evidence>
<evidence type="ECO:0000313" key="1">
    <source>
        <dbReference type="EMBL" id="KAG5582898.1"/>
    </source>
</evidence>
<accession>A0A9J5X4Q7</accession>
<proteinExistence type="predicted"/>
<dbReference type="EMBL" id="JACXVP010000010">
    <property type="protein sequence ID" value="KAG5582898.1"/>
    <property type="molecule type" value="Genomic_DNA"/>
</dbReference>
<comment type="caution">
    <text evidence="1">The sequence shown here is derived from an EMBL/GenBank/DDBJ whole genome shotgun (WGS) entry which is preliminary data.</text>
</comment>
<sequence>MENEEEIKSNEDIVVPNNRDRNNIVLDNRGDQVELRDLYDDDDIEKKKGHENYSKCTSKIVDDEDDDYGFLTPPSLDHKIAKITKCPRAPMKITRPIICVKSKTAVSRTLIFEEIDFETIFIARIQKDLHLPSKKYRKIDRGN</sequence>
<dbReference type="AlphaFoldDB" id="A0A9J5X4Q7"/>
<dbReference type="Proteomes" id="UP000824120">
    <property type="component" value="Chromosome 10"/>
</dbReference>